<feature type="binding site" evidence="6">
    <location>
        <position position="231"/>
    </location>
    <ligand>
        <name>Zn(2+)</name>
        <dbReference type="ChEBI" id="CHEBI:29105"/>
        <label>2</label>
    </ligand>
</feature>
<dbReference type="SUPFAM" id="SSF51556">
    <property type="entry name" value="Metallo-dependent hydrolases"/>
    <property type="match status" value="1"/>
</dbReference>
<feature type="binding site" evidence="6">
    <location>
        <position position="151"/>
    </location>
    <ligand>
        <name>Zn(2+)</name>
        <dbReference type="ChEBI" id="CHEBI:29105"/>
        <label>1</label>
    </ligand>
</feature>
<dbReference type="HAMAP" id="MF_00220_B">
    <property type="entry name" value="PyrC_classI_B"/>
    <property type="match status" value="1"/>
</dbReference>
<accession>U2MBH7</accession>
<dbReference type="Proteomes" id="UP000016662">
    <property type="component" value="Unassembled WGS sequence"/>
</dbReference>
<dbReference type="PANTHER" id="PTHR43668">
    <property type="entry name" value="ALLANTOINASE"/>
    <property type="match status" value="1"/>
</dbReference>
<protein>
    <recommendedName>
        <fullName evidence="6">Dihydroorotase</fullName>
        <shortName evidence="6">DHOase</shortName>
        <ecNumber evidence="6">3.5.2.3</ecNumber>
    </recommendedName>
</protein>
<dbReference type="NCBIfam" id="TIGR00857">
    <property type="entry name" value="pyrC_multi"/>
    <property type="match status" value="1"/>
</dbReference>
<feature type="active site" evidence="6">
    <location>
        <position position="304"/>
    </location>
</feature>
<gene>
    <name evidence="6" type="primary">pyrC</name>
    <name evidence="8" type="ORF">RUMCAL_00978</name>
</gene>
<name>U2MBH7_9FIRM</name>
<dbReference type="AlphaFoldDB" id="U2MBH7"/>
<dbReference type="Pfam" id="PF12890">
    <property type="entry name" value="DHOase"/>
    <property type="match status" value="1"/>
</dbReference>
<dbReference type="GO" id="GO:0005737">
    <property type="term" value="C:cytoplasm"/>
    <property type="evidence" value="ECO:0007669"/>
    <property type="project" value="TreeGrafter"/>
</dbReference>
<keyword evidence="3 6" id="KW-0479">Metal-binding</keyword>
<dbReference type="GO" id="GO:0044205">
    <property type="term" value="P:'de novo' UMP biosynthetic process"/>
    <property type="evidence" value="ECO:0007669"/>
    <property type="project" value="UniProtKB-UniRule"/>
</dbReference>
<feature type="binding site" evidence="6">
    <location>
        <position position="94"/>
    </location>
    <ligand>
        <name>substrate</name>
    </ligand>
</feature>
<reference evidence="8 9" key="1">
    <citation type="submission" date="2013-07" db="EMBL/GenBank/DDBJ databases">
        <authorList>
            <person name="Weinstock G."/>
            <person name="Sodergren E."/>
            <person name="Wylie T."/>
            <person name="Fulton L."/>
            <person name="Fulton R."/>
            <person name="Fronick C."/>
            <person name="O'Laughlin M."/>
            <person name="Godfrey J."/>
            <person name="Miner T."/>
            <person name="Herter B."/>
            <person name="Appelbaum E."/>
            <person name="Cordes M."/>
            <person name="Lek S."/>
            <person name="Wollam A."/>
            <person name="Pepin K.H."/>
            <person name="Palsikar V.B."/>
            <person name="Mitreva M."/>
            <person name="Wilson R.K."/>
        </authorList>
    </citation>
    <scope>NUCLEOTIDE SEQUENCE [LARGE SCALE GENOMIC DNA]</scope>
    <source>
        <strain evidence="8 9">ATCC 27760</strain>
    </source>
</reference>
<dbReference type="RefSeq" id="WP_021682436.1">
    <property type="nucleotide sequence ID" value="NZ_KI260415.1"/>
</dbReference>
<dbReference type="InterPro" id="IPR050138">
    <property type="entry name" value="DHOase/Allantoinase_Hydrolase"/>
</dbReference>
<dbReference type="GO" id="GO:0004151">
    <property type="term" value="F:dihydroorotase activity"/>
    <property type="evidence" value="ECO:0007669"/>
    <property type="project" value="UniProtKB-UniRule"/>
</dbReference>
<dbReference type="InterPro" id="IPR024403">
    <property type="entry name" value="DHOase_cat"/>
</dbReference>
<dbReference type="InterPro" id="IPR011059">
    <property type="entry name" value="Metal-dep_hydrolase_composite"/>
</dbReference>
<evidence type="ECO:0000256" key="1">
    <source>
        <dbReference type="ARBA" id="ARBA00002368"/>
    </source>
</evidence>
<dbReference type="eggNOG" id="COG0044">
    <property type="taxonomic scope" value="Bacteria"/>
</dbReference>
<feature type="domain" description="Dihydroorotase catalytic" evidence="7">
    <location>
        <begin position="53"/>
        <end position="234"/>
    </location>
</feature>
<evidence type="ECO:0000256" key="3">
    <source>
        <dbReference type="ARBA" id="ARBA00022723"/>
    </source>
</evidence>
<dbReference type="OrthoDB" id="9765462at2"/>
<feature type="binding site" evidence="6">
    <location>
        <position position="60"/>
    </location>
    <ligand>
        <name>Zn(2+)</name>
        <dbReference type="ChEBI" id="CHEBI:29105"/>
        <label>1</label>
    </ligand>
</feature>
<feature type="binding site" evidence="6">
    <location>
        <position position="304"/>
    </location>
    <ligand>
        <name>Zn(2+)</name>
        <dbReference type="ChEBI" id="CHEBI:29105"/>
        <label>1</label>
    </ligand>
</feature>
<evidence type="ECO:0000256" key="4">
    <source>
        <dbReference type="ARBA" id="ARBA00022801"/>
    </source>
</evidence>
<comment type="cofactor">
    <cofactor evidence="6">
        <name>Zn(2+)</name>
        <dbReference type="ChEBI" id="CHEBI:29105"/>
    </cofactor>
    <text evidence="6">Binds 2 Zn(2+) ions per subunit.</text>
</comment>
<dbReference type="InterPro" id="IPR002195">
    <property type="entry name" value="Dihydroorotase_CS"/>
</dbReference>
<comment type="similarity">
    <text evidence="2 6">Belongs to the metallo-dependent hydrolases superfamily. DHOase family. Class I DHOase subfamily.</text>
</comment>
<dbReference type="InterPro" id="IPR032466">
    <property type="entry name" value="Metal_Hydrolase"/>
</dbReference>
<dbReference type="EMBL" id="AWVF01000110">
    <property type="protein sequence ID" value="ERJ96648.1"/>
    <property type="molecule type" value="Genomic_DNA"/>
</dbReference>
<evidence type="ECO:0000259" key="7">
    <source>
        <dbReference type="Pfam" id="PF12890"/>
    </source>
</evidence>
<dbReference type="UniPathway" id="UPA00070">
    <property type="reaction ID" value="UER00117"/>
</dbReference>
<dbReference type="SUPFAM" id="SSF51338">
    <property type="entry name" value="Composite domain of metallo-dependent hydrolases"/>
    <property type="match status" value="1"/>
</dbReference>
<comment type="function">
    <text evidence="1 6">Catalyzes the reversible cyclization of carbamoyl aspartate to dihydroorotate.</text>
</comment>
<dbReference type="GO" id="GO:0008270">
    <property type="term" value="F:zinc ion binding"/>
    <property type="evidence" value="ECO:0007669"/>
    <property type="project" value="UniProtKB-UniRule"/>
</dbReference>
<dbReference type="HOGENOM" id="CLU_015572_1_0_9"/>
<feature type="binding site" evidence="6">
    <location>
        <position position="62"/>
    </location>
    <ligand>
        <name>Zn(2+)</name>
        <dbReference type="ChEBI" id="CHEBI:29105"/>
        <label>1</label>
    </ligand>
</feature>
<feature type="binding site" evidence="6">
    <location>
        <begin position="62"/>
        <end position="64"/>
    </location>
    <ligand>
        <name>substrate</name>
    </ligand>
</feature>
<keyword evidence="4 6" id="KW-0378">Hydrolase</keyword>
<feature type="binding site" evidence="6">
    <location>
        <position position="308"/>
    </location>
    <ligand>
        <name>substrate</name>
    </ligand>
</feature>
<evidence type="ECO:0000313" key="8">
    <source>
        <dbReference type="EMBL" id="ERJ96648.1"/>
    </source>
</evidence>
<feature type="binding site" evidence="6">
    <location>
        <position position="151"/>
    </location>
    <ligand>
        <name>Zn(2+)</name>
        <dbReference type="ChEBI" id="CHEBI:29105"/>
        <label>2</label>
    </ligand>
</feature>
<organism evidence="8 9">
    <name type="scientific">Ruminococcus callidus ATCC 27760</name>
    <dbReference type="NCBI Taxonomy" id="411473"/>
    <lineage>
        <taxon>Bacteria</taxon>
        <taxon>Bacillati</taxon>
        <taxon>Bacillota</taxon>
        <taxon>Clostridia</taxon>
        <taxon>Eubacteriales</taxon>
        <taxon>Oscillospiraceae</taxon>
        <taxon>Ruminococcus</taxon>
    </lineage>
</organism>
<comment type="pathway">
    <text evidence="6">Pyrimidine metabolism; UMP biosynthesis via de novo pathway; (S)-dihydroorotate from bicarbonate: step 3/3.</text>
</comment>
<comment type="caution">
    <text evidence="8">The sequence shown here is derived from an EMBL/GenBank/DDBJ whole genome shotgun (WGS) entry which is preliminary data.</text>
</comment>
<dbReference type="PROSITE" id="PS00483">
    <property type="entry name" value="DIHYDROOROTASE_2"/>
    <property type="match status" value="1"/>
</dbReference>
<sequence>MKQTILIRDVQLVQGGISPRCDMLIQDGVIAKLGKDLNESAHFVIDGSRLTALPGLFDMHVHLRDPGQTHKEDIFTGSAAALAGGITGVACMPNTSPAIDSVDTVRYICEKAAYTGVEIHPVGCITKGLKGEEMCDYAALKDAGICAISDDGRPVECAETMRQALIQGDALGLPVISHCEDLSIINGGIVNRGVASETLGVRGMDRASEDYITAREIILAASANVPIHIAHVSTYGSVEIIRHAKAQGVKVTCETCPHYFLMTEEAVLCGDADYRMNPPLRTEKDRKAVLEGLLDGTIDCIVTDHAPHAPSEKADFRYAPNGVIGMETSLAASLKLVHAGLMTLPQLVQKMAENPRKILGLPQHQLAVGEPADLTLVDLDYHWTVDPEKMHSKAKNVIWKGKTLVGKPVCTITDGIIRYQDTEYLEERNRCNGF</sequence>
<dbReference type="GeneID" id="93694241"/>
<evidence type="ECO:0000256" key="2">
    <source>
        <dbReference type="ARBA" id="ARBA00010286"/>
    </source>
</evidence>
<dbReference type="PROSITE" id="PS00482">
    <property type="entry name" value="DIHYDROOROTASE_1"/>
    <property type="match status" value="1"/>
</dbReference>
<dbReference type="Gene3D" id="3.20.20.140">
    <property type="entry name" value="Metal-dependent hydrolases"/>
    <property type="match status" value="1"/>
</dbReference>
<feature type="binding site" evidence="6">
    <location>
        <position position="178"/>
    </location>
    <ligand>
        <name>Zn(2+)</name>
        <dbReference type="ChEBI" id="CHEBI:29105"/>
        <label>2</label>
    </ligand>
</feature>
<dbReference type="PATRIC" id="fig|411473.3.peg.800"/>
<evidence type="ECO:0000256" key="6">
    <source>
        <dbReference type="HAMAP-Rule" id="MF_00220"/>
    </source>
</evidence>
<keyword evidence="9" id="KW-1185">Reference proteome</keyword>
<proteinExistence type="inferred from homology"/>
<dbReference type="PANTHER" id="PTHR43668:SF2">
    <property type="entry name" value="ALLANTOINASE"/>
    <property type="match status" value="1"/>
</dbReference>
<dbReference type="Gene3D" id="2.30.40.10">
    <property type="entry name" value="Urease, subunit C, domain 1"/>
    <property type="match status" value="1"/>
</dbReference>
<evidence type="ECO:0000313" key="9">
    <source>
        <dbReference type="Proteomes" id="UP000016662"/>
    </source>
</evidence>
<comment type="catalytic activity">
    <reaction evidence="6">
        <text>(S)-dihydroorotate + H2O = N-carbamoyl-L-aspartate + H(+)</text>
        <dbReference type="Rhea" id="RHEA:24296"/>
        <dbReference type="ChEBI" id="CHEBI:15377"/>
        <dbReference type="ChEBI" id="CHEBI:15378"/>
        <dbReference type="ChEBI" id="CHEBI:30864"/>
        <dbReference type="ChEBI" id="CHEBI:32814"/>
        <dbReference type="EC" id="3.5.2.3"/>
    </reaction>
</comment>
<evidence type="ECO:0000256" key="5">
    <source>
        <dbReference type="ARBA" id="ARBA00022975"/>
    </source>
</evidence>
<feature type="binding site" evidence="6">
    <location>
        <position position="277"/>
    </location>
    <ligand>
        <name>substrate</name>
    </ligand>
</feature>
<keyword evidence="5 6" id="KW-0665">Pyrimidine biosynthesis</keyword>
<keyword evidence="6" id="KW-0862">Zinc</keyword>
<dbReference type="GO" id="GO:0006145">
    <property type="term" value="P:purine nucleobase catabolic process"/>
    <property type="evidence" value="ECO:0007669"/>
    <property type="project" value="TreeGrafter"/>
</dbReference>
<dbReference type="EC" id="3.5.2.3" evidence="6"/>
<dbReference type="CDD" id="cd01317">
    <property type="entry name" value="DHOase_IIa"/>
    <property type="match status" value="1"/>
</dbReference>
<comment type="caution">
    <text evidence="6">Lacks conserved residue(s) required for the propagation of feature annotation.</text>
</comment>
<dbReference type="STRING" id="411473.RUMCAL_00978"/>
<dbReference type="InterPro" id="IPR004722">
    <property type="entry name" value="DHOase"/>
</dbReference>
<dbReference type="GO" id="GO:0004038">
    <property type="term" value="F:allantoinase activity"/>
    <property type="evidence" value="ECO:0007669"/>
    <property type="project" value="TreeGrafter"/>
</dbReference>